<name>A0A0F9ZZS6_9BACT</name>
<evidence type="ECO:0000313" key="1">
    <source>
        <dbReference type="EMBL" id="KKP44456.1"/>
    </source>
</evidence>
<feature type="non-terminal residue" evidence="1">
    <location>
        <position position="1"/>
    </location>
</feature>
<accession>A0A0F9ZZS6</accession>
<dbReference type="Proteomes" id="UP000034778">
    <property type="component" value="Unassembled WGS sequence"/>
</dbReference>
<protein>
    <submittedName>
        <fullName evidence="1">Membrane-anchored cell surface protein</fullName>
    </submittedName>
</protein>
<comment type="caution">
    <text evidence="1">The sequence shown here is derived from an EMBL/GenBank/DDBJ whole genome shotgun (WGS) entry which is preliminary data.</text>
</comment>
<evidence type="ECO:0000313" key="2">
    <source>
        <dbReference type="Proteomes" id="UP000034778"/>
    </source>
</evidence>
<sequence length="1924" mass="200041">GAIDTGADAIVTTGTIGSAGLTAFTGNTLAINSISSTGDISIIATGGNVGIGTATPTQTLTVLGDLASSVAVGVEGLKLTDTTDVTKMAMKWTSSGINMDIPGLATTNKLTNGTFETDITTGGWNQYTLNDQFTTDRSAGAVNGTSAEPTGGTRTVVDTNSKLSISSSQLSFATGGSAAGNPGLSYPIITRGAGKILVGKINISTVQAAFGWGTDASSYIEDSFTFTDSLYARVNQNTVTLGSFSTGTDYYMAIIMRTTGYYWYIKGGAFTNWTLMHIDSTITGNKYPRIITENTTSVFTADNIRIPTSLWLPTPLSYDTFTRGDGAIGSSETTGPDSQTTPSLAWTGGAISSNKNVITPSLGSELWDADAAAFTSGTYAWTAYGTNTIENDANSLKITYVDNQAGALEYLKNSSDLSADMTTGLWYTLNLNTKVNAGTSVRIGVNDGISLQYGRNETATTFTPYVTTFRARQSSSAYMVLNGMGTGEIFWIDDLSVKPLTLSSLFSSVSTSDADVIADANVTLTAGTQAGLVTNLDSTSTPANFLIAYHDGTNVKLDKNVAGTYTNLISAAATYSAGATLRVITYTSSGSLKVRVYYNNALVGSEQTVSDAGIISNTKHGLFSTYSGNTFDNFTLWARGTGNEYVNLPDTDLTATRDTSVYYTGSSSLKLVAGTSDNGYTQAYTLPDTSNYTLSAFVYTNGSAVTSSDLSLENGDVNLTTTYTSVGNGWYKLSASFTGVTSSRNYGVKVKAGRTVYVDNLSLFASSGSGNTLAIGNSTTGLGGLSVESTTTLNSGLASLQALIVKGFSGQTANLQEWQDSTGTVLGSISPTGALTSAGNLDINGTVNDMAGALNLSGNSLTSSGALTITPSAGNNLNIVTSAGGQLAINTNQLAVDSTTGRTGIGTIAPSAKLHIIATTEQLRLGYDSSNYWSNTVGTTGGLTMQGVGTGGSLTLSPTSGQNLNISLATTGDMVVNTNDLVVDTSLGYIGINTTAPTALLDLAGTSGTDAFRLTNAGTKVLGLSYATNSTIFDQTSTDPTNKLLNSTFDSDLTSWSEVPSYTLNDQFTTDRSAGAVNGTQAEPTGGTRTVTDTNSKLSITGGQLSFATGGVTDGNPGLLYSVVTRGAGKIVTGALNVSSGQGQLGWNNTTSGRLSDGFFLSGGTLNIQANGTAIATGVYVAGTSYQLTTVMRTTGAYYYIKGGTFTDWTLLYINSTGSGNLYPAVGTNNTTSVATADNIRIPTSTWLPTPLAYDTFTRGDGAIGNSETTGPDSQTTPSLAWTGGAISTNKNVITPSSGSELVTNGGFDTDTTWTKGDGWTISGGTANASTTGNSNISQGAVLTVGNWYQATLNITSLSGSLVFGDANLAAPVHTTTGTKTVTSRTTTDNIRARAIGTTTAVIDDYSVKALTLSSLFSTVSTSDSDVIADAGVTLTAGTQAGLVLNLDSTSSPANFIIVYHDGTSVKVDEAVAGVYTNKQSTTVTYSAGATLRAIREGTKLRVYYNNALVGAELTMTANTATIHGLFSTYSGNSFDNFTLWARGTGAEYTGAPFEELTATRNTTTKYNNSTASVQLVTTGTDANYLQSVNVGDTSTYNLIAYAYTTGAAVTTADLNLYYDTAELTTAFTPMGGTGWYKLTGSFTGVASAKDYGVRVKAGKTVYVDEMHLQVGTGTTQNMYVLNSATGVTGLNVQGLVNGTLNGIATYSKAGTISDSDFGGGVAGGLMGIDTTNHRLYFREGASWSYIARTGGFQIPEEEARIQNLEVSDYLIPYVESRMSDGAIHGLYKKLSDVVFDGLTVTGDTTLGDAIITGSLLVNDINSPLTINIQQLALAGIDFVGGNIKFTKEGLIYGNDLIRGKTTIPAETAEVNVTMNWEESPKSINVTPEFSTKAWVENLSKDGFIIHTSNSPTTESGVLWQAVW</sequence>
<dbReference type="PATRIC" id="fig|1618566.3.peg.685"/>
<reference evidence="1 2" key="1">
    <citation type="journal article" date="2015" name="Nature">
        <title>rRNA introns, odd ribosomes, and small enigmatic genomes across a large radiation of phyla.</title>
        <authorList>
            <person name="Brown C.T."/>
            <person name="Hug L.A."/>
            <person name="Thomas B.C."/>
            <person name="Sharon I."/>
            <person name="Castelle C.J."/>
            <person name="Singh A."/>
            <person name="Wilkins M.J."/>
            <person name="Williams K.H."/>
            <person name="Banfield J.F."/>
        </authorList>
    </citation>
    <scope>NUCLEOTIDE SEQUENCE [LARGE SCALE GENOMIC DNA]</scope>
</reference>
<dbReference type="EMBL" id="LBOW01000008">
    <property type="protein sequence ID" value="KKP44456.1"/>
    <property type="molecule type" value="Genomic_DNA"/>
</dbReference>
<dbReference type="Gene3D" id="2.60.120.260">
    <property type="entry name" value="Galactose-binding domain-like"/>
    <property type="match status" value="1"/>
</dbReference>
<gene>
    <name evidence="1" type="ORF">UR35_C0008G0001</name>
</gene>
<proteinExistence type="predicted"/>
<organism evidence="1 2">
    <name type="scientific">Candidatus Woesebacteria bacterium GW2011_GWB1_33_22</name>
    <dbReference type="NCBI Taxonomy" id="1618566"/>
    <lineage>
        <taxon>Bacteria</taxon>
        <taxon>Candidatus Woeseibacteriota</taxon>
    </lineage>
</organism>